<proteinExistence type="predicted"/>
<evidence type="ECO:0000313" key="2">
    <source>
        <dbReference type="Proteomes" id="UP000570493"/>
    </source>
</evidence>
<sequence length="114" mass="13400">MLDFIKHVLNEAGLDEQAEPTRTSVMTYHFRSRDEDIHVNFNLIIDDIYLELTEEDEEAFREFRSKQIFNEKLENLESSINKAVKLYMAKAELTKGNQQGSTFRLTIDLKLEEV</sequence>
<evidence type="ECO:0000313" key="1">
    <source>
        <dbReference type="EMBL" id="NMM40479.1"/>
    </source>
</evidence>
<dbReference type="RefSeq" id="WP_169019539.1">
    <property type="nucleotide sequence ID" value="NZ_JABBMT010000007.1"/>
</dbReference>
<comment type="caution">
    <text evidence="1">The sequence shown here is derived from an EMBL/GenBank/DDBJ whole genome shotgun (WGS) entry which is preliminary data.</text>
</comment>
<dbReference type="EMBL" id="JABBMT010000007">
    <property type="protein sequence ID" value="NMM40479.1"/>
    <property type="molecule type" value="Genomic_DNA"/>
</dbReference>
<gene>
    <name evidence="1" type="ORF">HHO47_06365</name>
</gene>
<keyword evidence="2" id="KW-1185">Reference proteome</keyword>
<accession>A0A7Y0HCV1</accession>
<dbReference type="Proteomes" id="UP000570493">
    <property type="component" value="Unassembled WGS sequence"/>
</dbReference>
<name>A0A7Y0HCV1_9GAMM</name>
<organism evidence="1 2">
    <name type="scientific">Pseudoalteromonas arctica</name>
    <dbReference type="NCBI Taxonomy" id="394751"/>
    <lineage>
        <taxon>Bacteria</taxon>
        <taxon>Pseudomonadati</taxon>
        <taxon>Pseudomonadota</taxon>
        <taxon>Gammaproteobacteria</taxon>
        <taxon>Alteromonadales</taxon>
        <taxon>Pseudoalteromonadaceae</taxon>
        <taxon>Pseudoalteromonas</taxon>
    </lineage>
</organism>
<protein>
    <submittedName>
        <fullName evidence="1">Uncharacterized protein</fullName>
    </submittedName>
</protein>
<reference evidence="1" key="1">
    <citation type="submission" date="2020-04" db="EMBL/GenBank/DDBJ databases">
        <title>Genome Sequencing for Pseudoaltermonas arctica.</title>
        <authorList>
            <person name="Elkins N.S."/>
        </authorList>
    </citation>
    <scope>NUCLEOTIDE SEQUENCE [LARGE SCALE GENOMIC DNA]</scope>
    <source>
        <strain evidence="1">NEC-BIFX-2020_0012</strain>
    </source>
</reference>
<dbReference type="AlphaFoldDB" id="A0A7Y0HCV1"/>